<reference evidence="8" key="6">
    <citation type="journal article" date="2018" name="Nat. Plants">
        <title>Whole-genome landscape of Medicago truncatula symbiotic genes.</title>
        <authorList>
            <person name="Pecrix Y."/>
            <person name="Gamas P."/>
            <person name="Carrere S."/>
        </authorList>
    </citation>
    <scope>NUCLEOTIDE SEQUENCE</scope>
    <source>
        <tissue evidence="8">Leaves</tissue>
    </source>
</reference>
<evidence type="ECO:0000313" key="11">
    <source>
        <dbReference type="Proteomes" id="UP000265566"/>
    </source>
</evidence>
<evidence type="ECO:0000313" key="5">
    <source>
        <dbReference type="EMBL" id="AFK34629.1"/>
    </source>
</evidence>
<keyword evidence="1" id="KW-0960">Knottin</keyword>
<dbReference type="HOGENOM" id="CLU_142503_0_0_1"/>
<feature type="chain" id="PRO_5014579616" evidence="3">
    <location>
        <begin position="28"/>
        <end position="140"/>
    </location>
</feature>
<evidence type="ECO:0000256" key="3">
    <source>
        <dbReference type="SAM" id="SignalP"/>
    </source>
</evidence>
<name>I3S2Y7_MEDTR</name>
<dbReference type="EMBL" id="CM001219">
    <property type="protein sequence ID" value="KEH34661.1"/>
    <property type="molecule type" value="Genomic_DNA"/>
</dbReference>
<keyword evidence="10" id="KW-1185">Reference proteome</keyword>
<evidence type="ECO:0000259" key="4">
    <source>
        <dbReference type="Pfam" id="PF16720"/>
    </source>
</evidence>
<sequence length="140" mass="15683">MTYVKLAPLAVFLLAAFLIFPMKKVEADKCGAYCPYPRLYCSGDCDCEPFIASLPPRLNFKCVTPHSSAELKKKVEEQPKLCWSHTECTEKGSGNYCARFPNSNLKYGLCFPSISEAVNTFKMASSLKFEKDFLKMSLPA</sequence>
<reference evidence="5" key="2">
    <citation type="submission" date="2012-05" db="EMBL/GenBank/DDBJ databases">
        <authorList>
            <person name="Krishnakumar V."/>
            <person name="Cheung F."/>
            <person name="Xiao Y."/>
            <person name="Chan A."/>
            <person name="Moskal W.A."/>
            <person name="Town C.D."/>
        </authorList>
    </citation>
    <scope>NUCLEOTIDE SEQUENCE</scope>
</reference>
<dbReference type="EMBL" id="PSQE01000003">
    <property type="protein sequence ID" value="RHN68200.1"/>
    <property type="molecule type" value="Genomic_DNA"/>
</dbReference>
<reference evidence="6 10" key="1">
    <citation type="journal article" date="2011" name="Nature">
        <title>The Medicago genome provides insight into the evolution of rhizobial symbioses.</title>
        <authorList>
            <person name="Young N.D."/>
            <person name="Debelle F."/>
            <person name="Oldroyd G.E."/>
            <person name="Geurts R."/>
            <person name="Cannon S.B."/>
            <person name="Udvardi M.K."/>
            <person name="Benedito V.A."/>
            <person name="Mayer K.F."/>
            <person name="Gouzy J."/>
            <person name="Schoof H."/>
            <person name="Van de Peer Y."/>
            <person name="Proost S."/>
            <person name="Cook D.R."/>
            <person name="Meyers B.C."/>
            <person name="Spannagl M."/>
            <person name="Cheung F."/>
            <person name="De Mita S."/>
            <person name="Krishnakumar V."/>
            <person name="Gundlach H."/>
            <person name="Zhou S."/>
            <person name="Mudge J."/>
            <person name="Bharti A.K."/>
            <person name="Murray J.D."/>
            <person name="Naoumkina M.A."/>
            <person name="Rosen B."/>
            <person name="Silverstein K.A."/>
            <person name="Tang H."/>
            <person name="Rombauts S."/>
            <person name="Zhao P.X."/>
            <person name="Zhou P."/>
            <person name="Barbe V."/>
            <person name="Bardou P."/>
            <person name="Bechner M."/>
            <person name="Bellec A."/>
            <person name="Berger A."/>
            <person name="Berges H."/>
            <person name="Bidwell S."/>
            <person name="Bisseling T."/>
            <person name="Choisne N."/>
            <person name="Couloux A."/>
            <person name="Denny R."/>
            <person name="Deshpande S."/>
            <person name="Dai X."/>
            <person name="Doyle J.J."/>
            <person name="Dudez A.M."/>
            <person name="Farmer A.D."/>
            <person name="Fouteau S."/>
            <person name="Franken C."/>
            <person name="Gibelin C."/>
            <person name="Gish J."/>
            <person name="Goldstein S."/>
            <person name="Gonzalez A.J."/>
            <person name="Green P.J."/>
            <person name="Hallab A."/>
            <person name="Hartog M."/>
            <person name="Hua A."/>
            <person name="Humphray S.J."/>
            <person name="Jeong D.H."/>
            <person name="Jing Y."/>
            <person name="Jocker A."/>
            <person name="Kenton S.M."/>
            <person name="Kim D.J."/>
            <person name="Klee K."/>
            <person name="Lai H."/>
            <person name="Lang C."/>
            <person name="Lin S."/>
            <person name="Macmil S.L."/>
            <person name="Magdelenat G."/>
            <person name="Matthews L."/>
            <person name="McCorrison J."/>
            <person name="Monaghan E.L."/>
            <person name="Mun J.H."/>
            <person name="Najar F.Z."/>
            <person name="Nicholson C."/>
            <person name="Noirot C."/>
            <person name="O'Bleness M."/>
            <person name="Paule C.R."/>
            <person name="Poulain J."/>
            <person name="Prion F."/>
            <person name="Qin B."/>
            <person name="Qu C."/>
            <person name="Retzel E.F."/>
            <person name="Riddle C."/>
            <person name="Sallet E."/>
            <person name="Samain S."/>
            <person name="Samson N."/>
            <person name="Sanders I."/>
            <person name="Saurat O."/>
            <person name="Scarpelli C."/>
            <person name="Schiex T."/>
            <person name="Segurens B."/>
            <person name="Severin A.J."/>
            <person name="Sherrier D.J."/>
            <person name="Shi R."/>
            <person name="Sims S."/>
            <person name="Singer S.R."/>
            <person name="Sinharoy S."/>
            <person name="Sterck L."/>
            <person name="Viollet A."/>
            <person name="Wang B.B."/>
            <person name="Wang K."/>
            <person name="Wang M."/>
            <person name="Wang X."/>
            <person name="Warfsmann J."/>
            <person name="Weissenbach J."/>
            <person name="White D.D."/>
            <person name="White J.D."/>
            <person name="Wiley G.B."/>
            <person name="Wincker P."/>
            <person name="Xing Y."/>
            <person name="Yang L."/>
            <person name="Yao Z."/>
            <person name="Ying F."/>
            <person name="Zhai J."/>
            <person name="Zhou L."/>
            <person name="Zuber A."/>
            <person name="Denarie J."/>
            <person name="Dixon R.A."/>
            <person name="May G.D."/>
            <person name="Schwartz D.C."/>
            <person name="Rogers J."/>
            <person name="Quetier F."/>
            <person name="Town C.D."/>
            <person name="Roe B.A."/>
        </authorList>
    </citation>
    <scope>NUCLEOTIDE SEQUENCE [LARGE SCALE GENOMIC DNA]</scope>
    <source>
        <strain evidence="6">A17</strain>
        <strain evidence="9 10">cv. Jemalong A17</strain>
    </source>
</reference>
<accession>I3S2Y7</accession>
<gene>
    <name evidence="9" type="primary">25489263</name>
    <name evidence="6" type="ordered locus">MTR_3g067540</name>
    <name evidence="7" type="ordered locus">MTR_3g067555</name>
    <name evidence="8" type="ORF">MtrunA17_Chr3g0111281</name>
</gene>
<organism evidence="5">
    <name type="scientific">Medicago truncatula</name>
    <name type="common">Barrel medic</name>
    <name type="synonym">Medicago tribuloides</name>
    <dbReference type="NCBI Taxonomy" id="3880"/>
    <lineage>
        <taxon>Eukaryota</taxon>
        <taxon>Viridiplantae</taxon>
        <taxon>Streptophyta</taxon>
        <taxon>Embryophyta</taxon>
        <taxon>Tracheophyta</taxon>
        <taxon>Spermatophyta</taxon>
        <taxon>Magnoliopsida</taxon>
        <taxon>eudicotyledons</taxon>
        <taxon>Gunneridae</taxon>
        <taxon>Pentapetalae</taxon>
        <taxon>rosids</taxon>
        <taxon>fabids</taxon>
        <taxon>Fabales</taxon>
        <taxon>Fabaceae</taxon>
        <taxon>Papilionoideae</taxon>
        <taxon>50 kb inversion clade</taxon>
        <taxon>NPAAA clade</taxon>
        <taxon>Hologalegina</taxon>
        <taxon>IRL clade</taxon>
        <taxon>Trifolieae</taxon>
        <taxon>Medicago</taxon>
    </lineage>
</organism>
<dbReference type="EnsemblPlants" id="KEH34659">
    <property type="protein sequence ID" value="KEH34659"/>
    <property type="gene ID" value="MTR_3g067540"/>
</dbReference>
<evidence type="ECO:0000256" key="1">
    <source>
        <dbReference type="ARBA" id="ARBA00022854"/>
    </source>
</evidence>
<evidence type="ECO:0000313" key="10">
    <source>
        <dbReference type="Proteomes" id="UP000002051"/>
    </source>
</evidence>
<reference evidence="9" key="4">
    <citation type="submission" date="2015-04" db="UniProtKB">
        <authorList>
            <consortium name="EnsemblPlants"/>
        </authorList>
    </citation>
    <scope>IDENTIFICATION</scope>
    <source>
        <strain evidence="9">cv. Jemalong A17</strain>
    </source>
</reference>
<evidence type="ECO:0000256" key="2">
    <source>
        <dbReference type="ARBA" id="ARBA00023157"/>
    </source>
</evidence>
<dbReference type="AlphaFoldDB" id="I3S2Y7"/>
<evidence type="ECO:0000313" key="6">
    <source>
        <dbReference type="EMBL" id="KEH34659.1"/>
    </source>
</evidence>
<reference evidence="6 10" key="3">
    <citation type="journal article" date="2014" name="BMC Genomics">
        <title>An improved genome release (version Mt4.0) for the model legume Medicago truncatula.</title>
        <authorList>
            <person name="Tang H."/>
            <person name="Krishnakumar V."/>
            <person name="Bidwell S."/>
            <person name="Rosen B."/>
            <person name="Chan A."/>
            <person name="Zhou S."/>
            <person name="Gentzbittel L."/>
            <person name="Childs K.L."/>
            <person name="Yandell M."/>
            <person name="Gundlach H."/>
            <person name="Mayer K.F."/>
            <person name="Schwartz D.C."/>
            <person name="Town C.D."/>
        </authorList>
    </citation>
    <scope>GENOME REANNOTATION</scope>
    <source>
        <strain evidence="6">A17</strain>
        <strain evidence="9 10">cv. Jemalong A17</strain>
    </source>
</reference>
<dbReference type="EMBL" id="BT134834">
    <property type="protein sequence ID" value="AFK34629.1"/>
    <property type="molecule type" value="mRNA"/>
</dbReference>
<reference evidence="11" key="5">
    <citation type="journal article" date="2018" name="Nat. Plants">
        <title>Whole-genome landscape of Medicago truncatula symbiotic genes.</title>
        <authorList>
            <person name="Pecrix Y."/>
            <person name="Staton S.E."/>
            <person name="Sallet E."/>
            <person name="Lelandais-Briere C."/>
            <person name="Moreau S."/>
            <person name="Carrere S."/>
            <person name="Blein T."/>
            <person name="Jardinaud M.F."/>
            <person name="Latrasse D."/>
            <person name="Zouine M."/>
            <person name="Zahm M."/>
            <person name="Kreplak J."/>
            <person name="Mayjonade B."/>
            <person name="Satge C."/>
            <person name="Perez M."/>
            <person name="Cauet S."/>
            <person name="Marande W."/>
            <person name="Chantry-Darmon C."/>
            <person name="Lopez-Roques C."/>
            <person name="Bouchez O."/>
            <person name="Berard A."/>
            <person name="Debelle F."/>
            <person name="Munos S."/>
            <person name="Bendahmane A."/>
            <person name="Berges H."/>
            <person name="Niebel A."/>
            <person name="Buitink J."/>
            <person name="Frugier F."/>
            <person name="Benhamed M."/>
            <person name="Crespi M."/>
            <person name="Gouzy J."/>
            <person name="Gamas P."/>
        </authorList>
    </citation>
    <scope>NUCLEOTIDE SEQUENCE [LARGE SCALE GENOMIC DNA]</scope>
    <source>
        <strain evidence="11">cv. Jemalong A17</strain>
    </source>
</reference>
<dbReference type="Proteomes" id="UP000002051">
    <property type="component" value="Chromosome 3"/>
</dbReference>
<proteinExistence type="evidence at transcript level"/>
<protein>
    <submittedName>
        <fullName evidence="6 8">Albumin I</fullName>
    </submittedName>
</protein>
<evidence type="ECO:0000313" key="8">
    <source>
        <dbReference type="EMBL" id="RHN68200.1"/>
    </source>
</evidence>
<dbReference type="InterPro" id="IPR032000">
    <property type="entry name" value="Albumin_I_a"/>
</dbReference>
<evidence type="ECO:0000313" key="7">
    <source>
        <dbReference type="EMBL" id="KEH34661.1"/>
    </source>
</evidence>
<dbReference type="Pfam" id="PF16720">
    <property type="entry name" value="Albumin_I_a"/>
    <property type="match status" value="1"/>
</dbReference>
<dbReference type="Proteomes" id="UP000265566">
    <property type="component" value="Chromosome 3"/>
</dbReference>
<evidence type="ECO:0000313" key="9">
    <source>
        <dbReference type="EnsemblPlants" id="KEH34659"/>
    </source>
</evidence>
<keyword evidence="2" id="KW-1015">Disulfide bond</keyword>
<dbReference type="Gramene" id="rna16517">
    <property type="protein sequence ID" value="RHN68200.1"/>
    <property type="gene ID" value="gene16517"/>
</dbReference>
<dbReference type="EMBL" id="CM001219">
    <property type="protein sequence ID" value="KEH34659.1"/>
    <property type="molecule type" value="Genomic_DNA"/>
</dbReference>
<keyword evidence="3" id="KW-0732">Signal</keyword>
<dbReference type="EnsemblPlants" id="KEH34661">
    <property type="protein sequence ID" value="KEH34661"/>
    <property type="gene ID" value="MTR_3g067555"/>
</dbReference>
<feature type="domain" description="Albumin I chain a" evidence="4">
    <location>
        <begin position="77"/>
        <end position="121"/>
    </location>
</feature>
<dbReference type="KEGG" id="mtr:25489262"/>
<feature type="signal peptide" evidence="3">
    <location>
        <begin position="1"/>
        <end position="27"/>
    </location>
</feature>